<dbReference type="AlphaFoldDB" id="A0A1W6ZVB9"/>
<evidence type="ECO:0000313" key="5">
    <source>
        <dbReference type="Proteomes" id="UP000194137"/>
    </source>
</evidence>
<comment type="similarity">
    <text evidence="1">Belongs to the spermidine/spermine synthase family.</text>
</comment>
<sequence>MSEIPGRTAAAAVIIYVVAFVVGAIVMSFEMLGSRYLNPYFGSGIYTWASLISTVLLSLTVGYFIGGWLADRTPSPRVLGITVLIGSLYILVLPAFSQPMLEVVLNAIDDIKIGSLVSAITILFFPVTFLGMYSPFAIRLLLKSPASSGMVSGTVYGVSTAGSIIGTLGTTFYLIPTMGSRAITLSLGTAGIVAALLLIMLPALTRQNRNAVALSLLALLAAFAGNEAQADTLVNEKLRSELLKKPDGQLTRIETEYNDIFIHKRRNEITMSFQLKGWNYTESVTNLRDPDDLPVAYTQFMTVPVIYPAEPKSILMIGLGGGSISTYLGRAMPSVQIDTVEIDPGVITAARNYFGITDSDRVKYFDADGRVYLNRNKKTYDLILVDAFHGGFVPFHLLTKEFYQLLKNRLNPGGAAAFNVHDGTKLYASTVLTLGDVFKRVDLYPSGEGEVITVVTDAEISPETLSQRAEAMQEQYKFRYSLPKMIGKRIADVKSQTKRGEIITDDFAPVDLYGAIGGPEKKK</sequence>
<dbReference type="KEGG" id="psin:CAK95_21390"/>
<dbReference type="PANTHER" id="PTHR43317:SF1">
    <property type="entry name" value="THERMOSPERMINE SYNTHASE ACAULIS5"/>
    <property type="match status" value="1"/>
</dbReference>
<keyword evidence="3" id="KW-0620">Polyamine biosynthesis</keyword>
<evidence type="ECO:0000313" key="4">
    <source>
        <dbReference type="EMBL" id="ARQ01369.1"/>
    </source>
</evidence>
<dbReference type="SUPFAM" id="SSF53335">
    <property type="entry name" value="S-adenosyl-L-methionine-dependent methyltransferases"/>
    <property type="match status" value="1"/>
</dbReference>
<dbReference type="GO" id="GO:0006596">
    <property type="term" value="P:polyamine biosynthetic process"/>
    <property type="evidence" value="ECO:0007669"/>
    <property type="project" value="UniProtKB-UniRule"/>
</dbReference>
<dbReference type="OrthoDB" id="8221452at2"/>
<dbReference type="GO" id="GO:0010487">
    <property type="term" value="F:thermospermine synthase activity"/>
    <property type="evidence" value="ECO:0007669"/>
    <property type="project" value="TreeGrafter"/>
</dbReference>
<dbReference type="SUPFAM" id="SSF103473">
    <property type="entry name" value="MFS general substrate transporter"/>
    <property type="match status" value="1"/>
</dbReference>
<dbReference type="PROSITE" id="PS51006">
    <property type="entry name" value="PABS_2"/>
    <property type="match status" value="1"/>
</dbReference>
<dbReference type="InterPro" id="IPR029063">
    <property type="entry name" value="SAM-dependent_MTases_sf"/>
</dbReference>
<dbReference type="PANTHER" id="PTHR43317">
    <property type="entry name" value="THERMOSPERMINE SYNTHASE ACAULIS5"/>
    <property type="match status" value="1"/>
</dbReference>
<accession>A0A1W6ZVB9</accession>
<evidence type="ECO:0000256" key="3">
    <source>
        <dbReference type="ARBA" id="ARBA00023115"/>
    </source>
</evidence>
<dbReference type="InterPro" id="IPR030374">
    <property type="entry name" value="PABS"/>
</dbReference>
<gene>
    <name evidence="4" type="ORF">CAK95_21390</name>
</gene>
<name>A0A1W6ZVB9_9HYPH</name>
<dbReference type="Pfam" id="PF01564">
    <property type="entry name" value="Spermine_synth"/>
    <property type="match status" value="1"/>
</dbReference>
<keyword evidence="2" id="KW-0808">Transferase</keyword>
<evidence type="ECO:0000256" key="2">
    <source>
        <dbReference type="ARBA" id="ARBA00022679"/>
    </source>
</evidence>
<keyword evidence="5" id="KW-1185">Reference proteome</keyword>
<evidence type="ECO:0000256" key="1">
    <source>
        <dbReference type="ARBA" id="ARBA00007867"/>
    </source>
</evidence>
<protein>
    <submittedName>
        <fullName evidence="4">Uncharacterized protein</fullName>
    </submittedName>
</protein>
<dbReference type="InterPro" id="IPR036259">
    <property type="entry name" value="MFS_trans_sf"/>
</dbReference>
<organism evidence="4 5">
    <name type="scientific">Pseudorhodoplanes sinuspersici</name>
    <dbReference type="NCBI Taxonomy" id="1235591"/>
    <lineage>
        <taxon>Bacteria</taxon>
        <taxon>Pseudomonadati</taxon>
        <taxon>Pseudomonadota</taxon>
        <taxon>Alphaproteobacteria</taxon>
        <taxon>Hyphomicrobiales</taxon>
        <taxon>Pseudorhodoplanes</taxon>
    </lineage>
</organism>
<dbReference type="NCBIfam" id="NF037959">
    <property type="entry name" value="MFS_SpdSyn"/>
    <property type="match status" value="2"/>
</dbReference>
<dbReference type="CDD" id="cd06174">
    <property type="entry name" value="MFS"/>
    <property type="match status" value="1"/>
</dbReference>
<dbReference type="EMBL" id="CP021112">
    <property type="protein sequence ID" value="ARQ01369.1"/>
    <property type="molecule type" value="Genomic_DNA"/>
</dbReference>
<dbReference type="CDD" id="cd02440">
    <property type="entry name" value="AdoMet_MTases"/>
    <property type="match status" value="1"/>
</dbReference>
<dbReference type="RefSeq" id="WP_086089764.1">
    <property type="nucleotide sequence ID" value="NZ_CP021112.1"/>
</dbReference>
<reference evidence="4 5" key="1">
    <citation type="submission" date="2017-05" db="EMBL/GenBank/DDBJ databases">
        <title>Full genome sequence of Pseudorhodoplanes sinuspersici.</title>
        <authorList>
            <person name="Dastgheib S.M.M."/>
            <person name="Shavandi M."/>
            <person name="Tirandaz H."/>
        </authorList>
    </citation>
    <scope>NUCLEOTIDE SEQUENCE [LARGE SCALE GENOMIC DNA]</scope>
    <source>
        <strain evidence="4 5">RIPI110</strain>
    </source>
</reference>
<dbReference type="STRING" id="1235591.CAK95_21390"/>
<dbReference type="Gene3D" id="3.40.50.150">
    <property type="entry name" value="Vaccinia Virus protein VP39"/>
    <property type="match status" value="1"/>
</dbReference>
<dbReference type="Proteomes" id="UP000194137">
    <property type="component" value="Chromosome"/>
</dbReference>
<proteinExistence type="inferred from homology"/>